<feature type="region of interest" description="Disordered" evidence="1">
    <location>
        <begin position="41"/>
        <end position="64"/>
    </location>
</feature>
<evidence type="ECO:0000256" key="1">
    <source>
        <dbReference type="SAM" id="MobiDB-lite"/>
    </source>
</evidence>
<dbReference type="AlphaFoldDB" id="A0A3M6U531"/>
<accession>A0A3M6U531</accession>
<proteinExistence type="predicted"/>
<evidence type="ECO:0000313" key="3">
    <source>
        <dbReference type="Proteomes" id="UP000275408"/>
    </source>
</evidence>
<name>A0A3M6U531_POCDA</name>
<comment type="caution">
    <text evidence="2">The sequence shown here is derived from an EMBL/GenBank/DDBJ whole genome shotgun (WGS) entry which is preliminary data.</text>
</comment>
<keyword evidence="3" id="KW-1185">Reference proteome</keyword>
<dbReference type="EMBL" id="RCHS01002239">
    <property type="protein sequence ID" value="RMX48790.1"/>
    <property type="molecule type" value="Genomic_DNA"/>
</dbReference>
<sequence length="140" mass="16509">MEDVKLFSKQTKVKMTEIEEQKEKYCCYKGKANLLRSCDGKHKGKEPEFSVKHQGKIEKEAENSKRQSVMEKFMRSRLYLRGGSMSEEDEMFAQQELHALDIDDFKPLNFSEILDKRLRESNKGKIVTSMRELCEYLENN</sequence>
<gene>
    <name evidence="2" type="ORF">pdam_00001572</name>
</gene>
<organism evidence="2 3">
    <name type="scientific">Pocillopora damicornis</name>
    <name type="common">Cauliflower coral</name>
    <name type="synonym">Millepora damicornis</name>
    <dbReference type="NCBI Taxonomy" id="46731"/>
    <lineage>
        <taxon>Eukaryota</taxon>
        <taxon>Metazoa</taxon>
        <taxon>Cnidaria</taxon>
        <taxon>Anthozoa</taxon>
        <taxon>Hexacorallia</taxon>
        <taxon>Scleractinia</taxon>
        <taxon>Astrocoeniina</taxon>
        <taxon>Pocilloporidae</taxon>
        <taxon>Pocillopora</taxon>
    </lineage>
</organism>
<reference evidence="2 3" key="1">
    <citation type="journal article" date="2018" name="Sci. Rep.">
        <title>Comparative analysis of the Pocillopora damicornis genome highlights role of immune system in coral evolution.</title>
        <authorList>
            <person name="Cunning R."/>
            <person name="Bay R.A."/>
            <person name="Gillette P."/>
            <person name="Baker A.C."/>
            <person name="Traylor-Knowles N."/>
        </authorList>
    </citation>
    <scope>NUCLEOTIDE SEQUENCE [LARGE SCALE GENOMIC DNA]</scope>
    <source>
        <strain evidence="2">RSMAS</strain>
        <tissue evidence="2">Whole animal</tissue>
    </source>
</reference>
<evidence type="ECO:0000313" key="2">
    <source>
        <dbReference type="EMBL" id="RMX48790.1"/>
    </source>
</evidence>
<protein>
    <submittedName>
        <fullName evidence="2">Uncharacterized protein</fullName>
    </submittedName>
</protein>
<dbReference type="Proteomes" id="UP000275408">
    <property type="component" value="Unassembled WGS sequence"/>
</dbReference>